<evidence type="ECO:0000313" key="2">
    <source>
        <dbReference type="Proteomes" id="UP001163603"/>
    </source>
</evidence>
<accession>A0ACC0XTV1</accession>
<dbReference type="EMBL" id="CM047745">
    <property type="protein sequence ID" value="KAJ0024724.1"/>
    <property type="molecule type" value="Genomic_DNA"/>
</dbReference>
<keyword evidence="2" id="KW-1185">Reference proteome</keyword>
<dbReference type="Proteomes" id="UP001163603">
    <property type="component" value="Chromosome 10"/>
</dbReference>
<protein>
    <submittedName>
        <fullName evidence="1">Uncharacterized protein</fullName>
    </submittedName>
</protein>
<organism evidence="1 2">
    <name type="scientific">Pistacia integerrima</name>
    <dbReference type="NCBI Taxonomy" id="434235"/>
    <lineage>
        <taxon>Eukaryota</taxon>
        <taxon>Viridiplantae</taxon>
        <taxon>Streptophyta</taxon>
        <taxon>Embryophyta</taxon>
        <taxon>Tracheophyta</taxon>
        <taxon>Spermatophyta</taxon>
        <taxon>Magnoliopsida</taxon>
        <taxon>eudicotyledons</taxon>
        <taxon>Gunneridae</taxon>
        <taxon>Pentapetalae</taxon>
        <taxon>rosids</taxon>
        <taxon>malvids</taxon>
        <taxon>Sapindales</taxon>
        <taxon>Anacardiaceae</taxon>
        <taxon>Pistacia</taxon>
    </lineage>
</organism>
<reference evidence="2" key="1">
    <citation type="journal article" date="2023" name="G3 (Bethesda)">
        <title>Genome assembly and association tests identify interacting loci associated with vigor, precocity, and sex in interspecific pistachio rootstocks.</title>
        <authorList>
            <person name="Palmer W."/>
            <person name="Jacygrad E."/>
            <person name="Sagayaradj S."/>
            <person name="Cavanaugh K."/>
            <person name="Han R."/>
            <person name="Bertier L."/>
            <person name="Beede B."/>
            <person name="Kafkas S."/>
            <person name="Golino D."/>
            <person name="Preece J."/>
            <person name="Michelmore R."/>
        </authorList>
    </citation>
    <scope>NUCLEOTIDE SEQUENCE [LARGE SCALE GENOMIC DNA]</scope>
</reference>
<proteinExistence type="predicted"/>
<gene>
    <name evidence="1" type="ORF">Pint_06820</name>
</gene>
<name>A0ACC0XTV1_9ROSI</name>
<sequence length="84" mass="9647">MIKFAVMSQNLLNIVVNAVTRKLSCSSASTFMNLKKVLKLLMQAKKRGQWFHGSSSQFPQHGPLFFFYVNIRTLKSFDTLIISY</sequence>
<comment type="caution">
    <text evidence="1">The sequence shown here is derived from an EMBL/GenBank/DDBJ whole genome shotgun (WGS) entry which is preliminary data.</text>
</comment>
<evidence type="ECO:0000313" key="1">
    <source>
        <dbReference type="EMBL" id="KAJ0024724.1"/>
    </source>
</evidence>